<keyword evidence="5 6" id="KW-0456">Lyase</keyword>
<dbReference type="EMBL" id="BMHZ01000003">
    <property type="protein sequence ID" value="GGH09946.1"/>
    <property type="molecule type" value="Genomic_DNA"/>
</dbReference>
<evidence type="ECO:0000313" key="8">
    <source>
        <dbReference type="Proteomes" id="UP000642938"/>
    </source>
</evidence>
<evidence type="ECO:0000256" key="3">
    <source>
        <dbReference type="ARBA" id="ARBA00022793"/>
    </source>
</evidence>
<evidence type="ECO:0000313" key="7">
    <source>
        <dbReference type="EMBL" id="GGH09946.1"/>
    </source>
</evidence>
<dbReference type="InterPro" id="IPR010977">
    <property type="entry name" value="Aromatic_deC"/>
</dbReference>
<keyword evidence="4 6" id="KW-0663">Pyridoxal phosphate</keyword>
<dbReference type="Pfam" id="PF00282">
    <property type="entry name" value="Pyridoxal_deC"/>
    <property type="match status" value="1"/>
</dbReference>
<dbReference type="Gene3D" id="3.40.640.10">
    <property type="entry name" value="Type I PLP-dependent aspartate aminotransferase-like (Major domain)"/>
    <property type="match status" value="1"/>
</dbReference>
<dbReference type="PANTHER" id="PTHR11999">
    <property type="entry name" value="GROUP II PYRIDOXAL-5-PHOSPHATE DECARBOXYLASE"/>
    <property type="match status" value="1"/>
</dbReference>
<dbReference type="InterPro" id="IPR015424">
    <property type="entry name" value="PyrdxlP-dep_Trfase"/>
</dbReference>
<keyword evidence="8" id="KW-1185">Reference proteome</keyword>
<gene>
    <name evidence="7" type="ORF">GCM10007422_28320</name>
</gene>
<evidence type="ECO:0000256" key="5">
    <source>
        <dbReference type="ARBA" id="ARBA00023239"/>
    </source>
</evidence>
<evidence type="ECO:0000256" key="2">
    <source>
        <dbReference type="ARBA" id="ARBA00009533"/>
    </source>
</evidence>
<accession>A0ABQ1Y236</accession>
<comment type="similarity">
    <text evidence="2 6">Belongs to the group II decarboxylase family.</text>
</comment>
<reference evidence="8" key="1">
    <citation type="journal article" date="2019" name="Int. J. Syst. Evol. Microbiol.">
        <title>The Global Catalogue of Microorganisms (GCM) 10K type strain sequencing project: providing services to taxonomists for standard genome sequencing and annotation.</title>
        <authorList>
            <consortium name="The Broad Institute Genomics Platform"/>
            <consortium name="The Broad Institute Genome Sequencing Center for Infectious Disease"/>
            <person name="Wu L."/>
            <person name="Ma J."/>
        </authorList>
    </citation>
    <scope>NUCLEOTIDE SEQUENCE [LARGE SCALE GENOMIC DNA]</scope>
    <source>
        <strain evidence="8">CGMCC 1.15287</strain>
    </source>
</reference>
<dbReference type="Proteomes" id="UP000642938">
    <property type="component" value="Unassembled WGS sequence"/>
</dbReference>
<dbReference type="PRINTS" id="PR00800">
    <property type="entry name" value="YHDCRBOXLASE"/>
</dbReference>
<evidence type="ECO:0000256" key="6">
    <source>
        <dbReference type="RuleBase" id="RU000382"/>
    </source>
</evidence>
<dbReference type="InterPro" id="IPR015421">
    <property type="entry name" value="PyrdxlP-dep_Trfase_major"/>
</dbReference>
<organism evidence="7 8">
    <name type="scientific">Pedobacter zeae</name>
    <dbReference type="NCBI Taxonomy" id="1737356"/>
    <lineage>
        <taxon>Bacteria</taxon>
        <taxon>Pseudomonadati</taxon>
        <taxon>Bacteroidota</taxon>
        <taxon>Sphingobacteriia</taxon>
        <taxon>Sphingobacteriales</taxon>
        <taxon>Sphingobacteriaceae</taxon>
        <taxon>Pedobacter</taxon>
    </lineage>
</organism>
<comment type="cofactor">
    <cofactor evidence="1 6">
        <name>pyridoxal 5'-phosphate</name>
        <dbReference type="ChEBI" id="CHEBI:597326"/>
    </cofactor>
</comment>
<evidence type="ECO:0000256" key="4">
    <source>
        <dbReference type="ARBA" id="ARBA00022898"/>
    </source>
</evidence>
<dbReference type="SUPFAM" id="SSF53383">
    <property type="entry name" value="PLP-dependent transferases"/>
    <property type="match status" value="1"/>
</dbReference>
<dbReference type="InterPro" id="IPR015422">
    <property type="entry name" value="PyrdxlP-dep_Trfase_small"/>
</dbReference>
<dbReference type="Gene3D" id="3.90.1150.10">
    <property type="entry name" value="Aspartate Aminotransferase, domain 1"/>
    <property type="match status" value="1"/>
</dbReference>
<dbReference type="InterPro" id="IPR002129">
    <property type="entry name" value="PyrdxlP-dep_de-COase"/>
</dbReference>
<keyword evidence="3" id="KW-0210">Decarboxylase</keyword>
<dbReference type="PANTHER" id="PTHR11999:SF70">
    <property type="entry name" value="MIP05841P"/>
    <property type="match status" value="1"/>
</dbReference>
<evidence type="ECO:0000256" key="1">
    <source>
        <dbReference type="ARBA" id="ARBA00001933"/>
    </source>
</evidence>
<protein>
    <submittedName>
        <fullName evidence="7">Amino acid decarboxylase</fullName>
    </submittedName>
</protein>
<sequence length="465" mass="51660">MIMNTLSTDQQNLDAILTEVKQQGIDYLNHIHERSTANPSEVEIIPDLSEEGIGVKNTFAQFNRRFEPVMVASSGPRYWGFVTGGTTPAAIAGDWLSTIYDQNTQTAKGTGDISAVIELETIQLLLSLFNLPKDYFGGFVTGATLSNFTCLAVARQWIGKQLGKDFAREGVSGTVKVLSATPHSSAVKSLSMLGLGSGNFIQVKVMEGNREALDVADLELKIQALNGEPFILISSAGTVNTVDFDDFEAINILKEKYNFWWHIDAAFGGFASCSPKYRHLLKGWENADSITVDCHKWLNVPYESAVFFVKEKHQLLQVETFQNSNAAYLGDPMENFSYLNFLPENSRRLKALPAWFTLTSYGKRGYQEIIETNVEMALQFADFINENPNFGLLAPVRLNTVCFSLRDESLVAVFLNKLNKGGKVFMTPTFYNGKKGIRAAFVNWRTSVADVELATNAMLEILNEL</sequence>
<comment type="caution">
    <text evidence="7">The sequence shown here is derived from an EMBL/GenBank/DDBJ whole genome shotgun (WGS) entry which is preliminary data.</text>
</comment>
<name>A0ABQ1Y236_9SPHI</name>
<proteinExistence type="inferred from homology"/>